<comment type="caution">
    <text evidence="1">The sequence shown here is derived from an EMBL/GenBank/DDBJ whole genome shotgun (WGS) entry which is preliminary data.</text>
</comment>
<organism evidence="1 2">
    <name type="scientific">Microbispora bryophytorum subsp. camponoti</name>
    <dbReference type="NCBI Taxonomy" id="1677852"/>
    <lineage>
        <taxon>Bacteria</taxon>
        <taxon>Bacillati</taxon>
        <taxon>Actinomycetota</taxon>
        <taxon>Actinomycetes</taxon>
        <taxon>Streptosporangiales</taxon>
        <taxon>Streptosporangiaceae</taxon>
        <taxon>Microbispora</taxon>
    </lineage>
</organism>
<gene>
    <name evidence="1" type="ORF">IEQ31_24405</name>
</gene>
<keyword evidence="2" id="KW-1185">Reference proteome</keyword>
<dbReference type="Pfam" id="PF19457">
    <property type="entry name" value="DUF5994"/>
    <property type="match status" value="1"/>
</dbReference>
<proteinExistence type="predicted"/>
<dbReference type="InterPro" id="IPR046036">
    <property type="entry name" value="DUF5994"/>
</dbReference>
<sequence length="190" mass="20130">MVPALLSRPKPLSAAAPEVPVIDSAVRLSLNPVLDRRATVDGAWWPYSRDATAELPGLIAAVDQRVGRTTLRVGVYRDAWDNIPRRVPAHKRQVKVGWFRYIDPHVITLILSGAEPIVLLVIPPGTASGPAEAVLTLVTGKTAGLAPADILAAAHPPTAPGAGPADQECMLRWENEGGSVTEHQTVAAGR</sequence>
<reference evidence="1 2" key="1">
    <citation type="submission" date="2020-09" db="EMBL/GenBank/DDBJ databases">
        <title>Actinomycete isolated from the Camponotus japonicus Mayr.</title>
        <authorList>
            <person name="Gong X."/>
        </authorList>
    </citation>
    <scope>NUCLEOTIDE SEQUENCE [LARGE SCALE GENOMIC DNA]</scope>
    <source>
        <strain evidence="1 2">2C-HV3</strain>
    </source>
</reference>
<name>A0ABR8LCX7_9ACTN</name>
<evidence type="ECO:0000313" key="1">
    <source>
        <dbReference type="EMBL" id="MBD3146308.1"/>
    </source>
</evidence>
<dbReference type="EMBL" id="JACXRZ010000019">
    <property type="protein sequence ID" value="MBD3146308.1"/>
    <property type="molecule type" value="Genomic_DNA"/>
</dbReference>
<evidence type="ECO:0000313" key="2">
    <source>
        <dbReference type="Proteomes" id="UP000653231"/>
    </source>
</evidence>
<protein>
    <submittedName>
        <fullName evidence="1">Uncharacterized protein</fullName>
    </submittedName>
</protein>
<dbReference type="Proteomes" id="UP000653231">
    <property type="component" value="Unassembled WGS sequence"/>
</dbReference>
<dbReference type="RefSeq" id="WP_191053636.1">
    <property type="nucleotide sequence ID" value="NZ_JACXRZ010000019.1"/>
</dbReference>
<accession>A0ABR8LCX7</accession>